<dbReference type="SUPFAM" id="SSF53328">
    <property type="entry name" value="Formyltransferase"/>
    <property type="match status" value="1"/>
</dbReference>
<name>A0A317ZMT5_9BACT</name>
<dbReference type="Gene3D" id="3.40.50.170">
    <property type="entry name" value="Formyl transferase, N-terminal domain"/>
    <property type="match status" value="1"/>
</dbReference>
<evidence type="ECO:0000313" key="12">
    <source>
        <dbReference type="Proteomes" id="UP000247099"/>
    </source>
</evidence>
<organism evidence="11 12">
    <name type="scientific">Coraliomargarita sinensis</name>
    <dbReference type="NCBI Taxonomy" id="2174842"/>
    <lineage>
        <taxon>Bacteria</taxon>
        <taxon>Pseudomonadati</taxon>
        <taxon>Verrucomicrobiota</taxon>
        <taxon>Opitutia</taxon>
        <taxon>Puniceicoccales</taxon>
        <taxon>Coraliomargaritaceae</taxon>
        <taxon>Coraliomargarita</taxon>
    </lineage>
</organism>
<dbReference type="HAMAP" id="MF_00182">
    <property type="entry name" value="Formyl_trans"/>
    <property type="match status" value="1"/>
</dbReference>
<protein>
    <recommendedName>
        <fullName evidence="4 8">Methionyl-tRNA formyltransferase</fullName>
        <ecNumber evidence="3 8">2.1.2.9</ecNumber>
    </recommendedName>
</protein>
<evidence type="ECO:0000256" key="2">
    <source>
        <dbReference type="ARBA" id="ARBA00010699"/>
    </source>
</evidence>
<accession>A0A317ZMT5</accession>
<evidence type="ECO:0000256" key="1">
    <source>
        <dbReference type="ARBA" id="ARBA00002606"/>
    </source>
</evidence>
<comment type="function">
    <text evidence="1 8">Attaches a formyl group to the free amino group of methionyl-tRNA(fMet). The formyl group appears to play a dual role in the initiator identity of N-formylmethionyl-tRNA by promoting its recognition by IF2 and preventing the misappropriation of this tRNA by the elongation apparatus.</text>
</comment>
<dbReference type="InParanoid" id="A0A317ZMT5"/>
<evidence type="ECO:0000313" key="11">
    <source>
        <dbReference type="EMBL" id="PXA05139.1"/>
    </source>
</evidence>
<dbReference type="Proteomes" id="UP000247099">
    <property type="component" value="Unassembled WGS sequence"/>
</dbReference>
<dbReference type="InterPro" id="IPR036477">
    <property type="entry name" value="Formyl_transf_N_sf"/>
</dbReference>
<comment type="catalytic activity">
    <reaction evidence="7 8">
        <text>L-methionyl-tRNA(fMet) + (6R)-10-formyltetrahydrofolate = N-formyl-L-methionyl-tRNA(fMet) + (6S)-5,6,7,8-tetrahydrofolate + H(+)</text>
        <dbReference type="Rhea" id="RHEA:24380"/>
        <dbReference type="Rhea" id="RHEA-COMP:9952"/>
        <dbReference type="Rhea" id="RHEA-COMP:9953"/>
        <dbReference type="ChEBI" id="CHEBI:15378"/>
        <dbReference type="ChEBI" id="CHEBI:57453"/>
        <dbReference type="ChEBI" id="CHEBI:78530"/>
        <dbReference type="ChEBI" id="CHEBI:78844"/>
        <dbReference type="ChEBI" id="CHEBI:195366"/>
        <dbReference type="EC" id="2.1.2.9"/>
    </reaction>
</comment>
<comment type="similarity">
    <text evidence="2 8">Belongs to the Fmt family.</text>
</comment>
<keyword evidence="6 8" id="KW-0648">Protein biosynthesis</keyword>
<dbReference type="InterPro" id="IPR005794">
    <property type="entry name" value="Fmt"/>
</dbReference>
<dbReference type="Gene3D" id="3.10.25.10">
    <property type="entry name" value="Formyl transferase, C-terminal domain"/>
    <property type="match status" value="1"/>
</dbReference>
<evidence type="ECO:0000256" key="3">
    <source>
        <dbReference type="ARBA" id="ARBA00012261"/>
    </source>
</evidence>
<evidence type="ECO:0000259" key="9">
    <source>
        <dbReference type="Pfam" id="PF00551"/>
    </source>
</evidence>
<sequence>MTDKPKIAYFGSDKICLPGLRYLFGEAADRCELTLIVSQPDRRSGRGKRLQQNPVAEFATAHGIPLLQPEKPDRELAESLQEAGLSLAFVMAYGHFLPKAIRDAPAYGMLNFHGSILPAYRGASPVETAIAVGEEETGVSLMEVVREMDAGAVADVERIRIEDVDTAVELRAKVGEGVVPLLWRHLGAAVSGQLEFKAQDASRASYCRKIKKEDAALDFYQTAQTLERRRRAFQPWPGAYFDHGETRIKVGRVNWRAGAVSAEPGTVLAAGSTLDVATAEGILQILELQRPGGRMLPVEAFLKGYRIDVDSILPSVRGEDLLQSNHA</sequence>
<feature type="domain" description="Formyl transferase N-terminal" evidence="9">
    <location>
        <begin position="32"/>
        <end position="175"/>
    </location>
</feature>
<comment type="caution">
    <text evidence="11">The sequence shown here is derived from an EMBL/GenBank/DDBJ whole genome shotgun (WGS) entry which is preliminary data.</text>
</comment>
<dbReference type="CDD" id="cd08704">
    <property type="entry name" value="Met_tRNA_FMT_C"/>
    <property type="match status" value="1"/>
</dbReference>
<dbReference type="GO" id="GO:0005829">
    <property type="term" value="C:cytosol"/>
    <property type="evidence" value="ECO:0007669"/>
    <property type="project" value="TreeGrafter"/>
</dbReference>
<dbReference type="Pfam" id="PF00551">
    <property type="entry name" value="Formyl_trans_N"/>
    <property type="match status" value="1"/>
</dbReference>
<dbReference type="Pfam" id="PF02911">
    <property type="entry name" value="Formyl_trans_C"/>
    <property type="match status" value="1"/>
</dbReference>
<dbReference type="NCBIfam" id="TIGR00460">
    <property type="entry name" value="fmt"/>
    <property type="match status" value="1"/>
</dbReference>
<dbReference type="CDD" id="cd08646">
    <property type="entry name" value="FMT_core_Met-tRNA-FMT_N"/>
    <property type="match status" value="1"/>
</dbReference>
<dbReference type="PANTHER" id="PTHR11138:SF5">
    <property type="entry name" value="METHIONYL-TRNA FORMYLTRANSFERASE, MITOCHONDRIAL"/>
    <property type="match status" value="1"/>
</dbReference>
<dbReference type="SUPFAM" id="SSF50486">
    <property type="entry name" value="FMT C-terminal domain-like"/>
    <property type="match status" value="1"/>
</dbReference>
<dbReference type="EC" id="2.1.2.9" evidence="3 8"/>
<evidence type="ECO:0000256" key="4">
    <source>
        <dbReference type="ARBA" id="ARBA00016014"/>
    </source>
</evidence>
<evidence type="ECO:0000256" key="5">
    <source>
        <dbReference type="ARBA" id="ARBA00022679"/>
    </source>
</evidence>
<feature type="binding site" evidence="8">
    <location>
        <begin position="115"/>
        <end position="118"/>
    </location>
    <ligand>
        <name>(6S)-5,6,7,8-tetrahydrofolate</name>
        <dbReference type="ChEBI" id="CHEBI:57453"/>
    </ligand>
</feature>
<reference evidence="11 12" key="1">
    <citation type="submission" date="2018-05" db="EMBL/GenBank/DDBJ databases">
        <title>Coraliomargarita sinensis sp. nov., isolated from a marine solar saltern.</title>
        <authorList>
            <person name="Zhou L.Y."/>
        </authorList>
    </citation>
    <scope>NUCLEOTIDE SEQUENCE [LARGE SCALE GENOMIC DNA]</scope>
    <source>
        <strain evidence="11 12">WN38</strain>
    </source>
</reference>
<dbReference type="InterPro" id="IPR044135">
    <property type="entry name" value="Met-tRNA-FMT_C"/>
</dbReference>
<dbReference type="PANTHER" id="PTHR11138">
    <property type="entry name" value="METHIONYL-TRNA FORMYLTRANSFERASE"/>
    <property type="match status" value="1"/>
</dbReference>
<dbReference type="InterPro" id="IPR041711">
    <property type="entry name" value="Met-tRNA-FMT_N"/>
</dbReference>
<dbReference type="InterPro" id="IPR011034">
    <property type="entry name" value="Formyl_transferase-like_C_sf"/>
</dbReference>
<evidence type="ECO:0000256" key="6">
    <source>
        <dbReference type="ARBA" id="ARBA00022917"/>
    </source>
</evidence>
<dbReference type="OrthoDB" id="9802815at2"/>
<dbReference type="InterPro" id="IPR002376">
    <property type="entry name" value="Formyl_transf_N"/>
</dbReference>
<dbReference type="InterPro" id="IPR037022">
    <property type="entry name" value="Formyl_trans_C_sf"/>
</dbReference>
<dbReference type="RefSeq" id="WP_110130140.1">
    <property type="nucleotide sequence ID" value="NZ_QHJQ01000002.1"/>
</dbReference>
<evidence type="ECO:0000256" key="8">
    <source>
        <dbReference type="HAMAP-Rule" id="MF_00182"/>
    </source>
</evidence>
<proteinExistence type="inferred from homology"/>
<dbReference type="InterPro" id="IPR005793">
    <property type="entry name" value="Formyl_trans_C"/>
</dbReference>
<dbReference type="AlphaFoldDB" id="A0A317ZMT5"/>
<gene>
    <name evidence="8 11" type="primary">fmt</name>
    <name evidence="11" type="ORF">DDZ13_04035</name>
</gene>
<evidence type="ECO:0000259" key="10">
    <source>
        <dbReference type="Pfam" id="PF02911"/>
    </source>
</evidence>
<dbReference type="FunCoup" id="A0A317ZMT5">
    <property type="interactions" value="465"/>
</dbReference>
<feature type="domain" description="Formyl transferase C-terminal" evidence="10">
    <location>
        <begin position="209"/>
        <end position="306"/>
    </location>
</feature>
<keyword evidence="5 8" id="KW-0808">Transferase</keyword>
<keyword evidence="12" id="KW-1185">Reference proteome</keyword>
<dbReference type="EMBL" id="QHJQ01000002">
    <property type="protein sequence ID" value="PXA05139.1"/>
    <property type="molecule type" value="Genomic_DNA"/>
</dbReference>
<evidence type="ECO:0000256" key="7">
    <source>
        <dbReference type="ARBA" id="ARBA00048558"/>
    </source>
</evidence>
<dbReference type="GO" id="GO:0004479">
    <property type="term" value="F:methionyl-tRNA formyltransferase activity"/>
    <property type="evidence" value="ECO:0007669"/>
    <property type="project" value="UniProtKB-UniRule"/>
</dbReference>